<comment type="function">
    <text evidence="7">Component of the signal recognition particle (SRP) complex, a ribonucleoprotein complex that mediates the cotranslational targeting of secretory and membrane proteins to the endoplasmic reticulum (ER).</text>
</comment>
<protein>
    <recommendedName>
        <fullName evidence="7">Signal recognition particle subunit SRP14</fullName>
    </recommendedName>
    <alternativeName>
        <fullName evidence="7">Signal recognition particle 14 kDa protein</fullName>
    </alternativeName>
</protein>
<evidence type="ECO:0000256" key="1">
    <source>
        <dbReference type="ARBA" id="ARBA00004496"/>
    </source>
</evidence>
<keyword evidence="4 7" id="KW-0694">RNA-binding</keyword>
<feature type="compositionally biased region" description="Basic residues" evidence="8">
    <location>
        <begin position="82"/>
        <end position="92"/>
    </location>
</feature>
<evidence type="ECO:0000313" key="10">
    <source>
        <dbReference type="Proteomes" id="UP000243515"/>
    </source>
</evidence>
<name>A0A232LXE5_9EURO</name>
<dbReference type="Proteomes" id="UP000243515">
    <property type="component" value="Unassembled WGS sequence"/>
</dbReference>
<dbReference type="Pfam" id="PF02290">
    <property type="entry name" value="SRP14"/>
    <property type="match status" value="1"/>
</dbReference>
<dbReference type="GO" id="GO:0008312">
    <property type="term" value="F:7S RNA binding"/>
    <property type="evidence" value="ECO:0007669"/>
    <property type="project" value="UniProtKB-UniRule"/>
</dbReference>
<evidence type="ECO:0000313" key="9">
    <source>
        <dbReference type="EMBL" id="OXV08840.1"/>
    </source>
</evidence>
<keyword evidence="6 7" id="KW-0687">Ribonucleoprotein</keyword>
<feature type="region of interest" description="Disordered" evidence="8">
    <location>
        <begin position="40"/>
        <end position="92"/>
    </location>
</feature>
<proteinExistence type="inferred from homology"/>
<comment type="subunit">
    <text evidence="7">Component of a fungal signal recognition particle (SRP) complex that consists of a 7SL RNA molecule (scR1) and at least six protein subunits: SRP72, SRP68, SRP54, SEC65, SRP21 and SRP14.</text>
</comment>
<dbReference type="GO" id="GO:0005786">
    <property type="term" value="C:signal recognition particle, endoplasmic reticulum targeting"/>
    <property type="evidence" value="ECO:0007669"/>
    <property type="project" value="UniProtKB-UniRule"/>
</dbReference>
<keyword evidence="3 7" id="KW-0963">Cytoplasm</keyword>
<comment type="subcellular location">
    <subcellularLocation>
        <location evidence="1 7">Cytoplasm</location>
    </subcellularLocation>
</comment>
<reference evidence="9 10" key="1">
    <citation type="journal article" date="2015" name="Environ. Microbiol.">
        <title>Metagenome sequence of Elaphomyces granulatus from sporocarp tissue reveals Ascomycota ectomycorrhizal fingerprints of genome expansion and a Proteobacteria-rich microbiome.</title>
        <authorList>
            <person name="Quandt C.A."/>
            <person name="Kohler A."/>
            <person name="Hesse C.N."/>
            <person name="Sharpton T.J."/>
            <person name="Martin F."/>
            <person name="Spatafora J.W."/>
        </authorList>
    </citation>
    <scope>NUCLEOTIDE SEQUENCE [LARGE SCALE GENOMIC DNA]</scope>
    <source>
        <strain evidence="9 10">OSC145934</strain>
    </source>
</reference>
<dbReference type="GO" id="GO:0030942">
    <property type="term" value="F:endoplasmic reticulum signal peptide binding"/>
    <property type="evidence" value="ECO:0007669"/>
    <property type="project" value="UniProtKB-UniRule"/>
</dbReference>
<dbReference type="InterPro" id="IPR009018">
    <property type="entry name" value="Signal_recog_particle_SRP9/14"/>
</dbReference>
<keyword evidence="10" id="KW-1185">Reference proteome</keyword>
<gene>
    <name evidence="9" type="ORF">Egran_03394</name>
</gene>
<comment type="similarity">
    <text evidence="2 7">Belongs to the SRP14 family.</text>
</comment>
<dbReference type="EMBL" id="NPHW01003858">
    <property type="protein sequence ID" value="OXV08840.1"/>
    <property type="molecule type" value="Genomic_DNA"/>
</dbReference>
<evidence type="ECO:0000256" key="8">
    <source>
        <dbReference type="SAM" id="MobiDB-lite"/>
    </source>
</evidence>
<organism evidence="9 10">
    <name type="scientific">Elaphomyces granulatus</name>
    <dbReference type="NCBI Taxonomy" id="519963"/>
    <lineage>
        <taxon>Eukaryota</taxon>
        <taxon>Fungi</taxon>
        <taxon>Dikarya</taxon>
        <taxon>Ascomycota</taxon>
        <taxon>Pezizomycotina</taxon>
        <taxon>Eurotiomycetes</taxon>
        <taxon>Eurotiomycetidae</taxon>
        <taxon>Eurotiales</taxon>
        <taxon>Elaphomycetaceae</taxon>
        <taxon>Elaphomyces</taxon>
    </lineage>
</organism>
<dbReference type="AlphaFoldDB" id="A0A232LXE5"/>
<dbReference type="Gene3D" id="3.30.720.10">
    <property type="entry name" value="Signal recognition particle alu RNA binding heterodimer, srp9/1"/>
    <property type="match status" value="1"/>
</dbReference>
<dbReference type="InterPro" id="IPR003210">
    <property type="entry name" value="Signal_recog_particle_SRP14"/>
</dbReference>
<feature type="region of interest" description="Disordered" evidence="8">
    <location>
        <begin position="122"/>
        <end position="146"/>
    </location>
</feature>
<dbReference type="PANTHER" id="PTHR12013">
    <property type="entry name" value="SIGNAL RECOGNITION PARTICLE 14 KD PROTEIN"/>
    <property type="match status" value="1"/>
</dbReference>
<dbReference type="SUPFAM" id="SSF54762">
    <property type="entry name" value="Signal recognition particle alu RNA binding heterodimer, SRP9/14"/>
    <property type="match status" value="1"/>
</dbReference>
<evidence type="ECO:0000256" key="4">
    <source>
        <dbReference type="ARBA" id="ARBA00022884"/>
    </source>
</evidence>
<evidence type="ECO:0000256" key="7">
    <source>
        <dbReference type="RuleBase" id="RU368100"/>
    </source>
</evidence>
<keyword evidence="5 7" id="KW-0733">Signal recognition particle</keyword>
<evidence type="ECO:0000256" key="6">
    <source>
        <dbReference type="ARBA" id="ARBA00023274"/>
    </source>
</evidence>
<evidence type="ECO:0000256" key="3">
    <source>
        <dbReference type="ARBA" id="ARBA00022490"/>
    </source>
</evidence>
<feature type="compositionally biased region" description="Low complexity" evidence="8">
    <location>
        <begin position="40"/>
        <end position="64"/>
    </location>
</feature>
<evidence type="ECO:0000256" key="2">
    <source>
        <dbReference type="ARBA" id="ARBA00010349"/>
    </source>
</evidence>
<evidence type="ECO:0000256" key="5">
    <source>
        <dbReference type="ARBA" id="ARBA00023135"/>
    </source>
</evidence>
<accession>A0A232LXE5</accession>
<sequence>MATHLSHEEFFSSLSSLLSGVSNKSQGSVYLTQKQLPASAAASSPILQEQEQGQSSPESQPVPSILIRATDGRTGNPNPKNSKSKKNAPKSKIKISTVVASTQLETFYTRYVEVCKTGMTGMKKRDRSAKKKGKAKAKGPTKVTKA</sequence>
<comment type="caution">
    <text evidence="9">The sequence shown here is derived from an EMBL/GenBank/DDBJ whole genome shotgun (WGS) entry which is preliminary data.</text>
</comment>
<dbReference type="GO" id="GO:0006614">
    <property type="term" value="P:SRP-dependent cotranslational protein targeting to membrane"/>
    <property type="evidence" value="ECO:0007669"/>
    <property type="project" value="UniProtKB-UniRule"/>
</dbReference>